<proteinExistence type="predicted"/>
<dbReference type="Proteomes" id="UP000036426">
    <property type="component" value="Unassembled WGS sequence"/>
</dbReference>
<protein>
    <submittedName>
        <fullName evidence="2 3">Chromosome segregation ATPase</fullName>
    </submittedName>
</protein>
<dbReference type="STRING" id="754436.JCM19237_5598"/>
<evidence type="ECO:0000313" key="2">
    <source>
        <dbReference type="EMBL" id="GAL02705.1"/>
    </source>
</evidence>
<reference evidence="2 4" key="1">
    <citation type="journal article" date="2014" name="Genome Announc.">
        <title>Draft Genome Sequences of Two Vibrionaceae Species, Vibrio ponticus C121 and Photobacterium aphoticum C119, Isolated as Coral Reef Microbiota.</title>
        <authorList>
            <person name="Al-saari N."/>
            <person name="Meirelles P.M."/>
            <person name="Mino S."/>
            <person name="Suda W."/>
            <person name="Oshima K."/>
            <person name="Hattori M."/>
            <person name="Ohkuma M."/>
            <person name="Thompson F.L."/>
            <person name="Gomez-Gil B."/>
            <person name="Sawabe T."/>
            <person name="Sawabe T."/>
        </authorList>
    </citation>
    <scope>NUCLEOTIDE SEQUENCE [LARGE SCALE GENOMIC DNA]</scope>
    <source>
        <strain evidence="2 4">JCM 19237</strain>
    </source>
</reference>
<comment type="caution">
    <text evidence="2">The sequence shown here is derived from an EMBL/GenBank/DDBJ whole genome shotgun (WGS) entry which is preliminary data.</text>
</comment>
<evidence type="ECO:0000313" key="5">
    <source>
        <dbReference type="Proteomes" id="UP000036426"/>
    </source>
</evidence>
<keyword evidence="5" id="KW-1185">Reference proteome</keyword>
<organism evidence="2 4">
    <name type="scientific">Photobacterium aphoticum</name>
    <dbReference type="NCBI Taxonomy" id="754436"/>
    <lineage>
        <taxon>Bacteria</taxon>
        <taxon>Pseudomonadati</taxon>
        <taxon>Pseudomonadota</taxon>
        <taxon>Gammaproteobacteria</taxon>
        <taxon>Vibrionales</taxon>
        <taxon>Vibrionaceae</taxon>
        <taxon>Photobacterium</taxon>
    </lineage>
</organism>
<dbReference type="AlphaFoldDB" id="A0A090QHT0"/>
<gene>
    <name evidence="3" type="ORF">ABT58_05400</name>
    <name evidence="2" type="ORF">JCM19237_5598</name>
</gene>
<sequence length="229" mass="25617">MDMNMTSWKVSLVAGIALGAVVASAGWYFGAQRPSDEAMAMLAKETEVLSAHNASWESKFQQLDQAAGAEITRLREEIEQNKLASEEALAAQKADYEKQLASMKTEQKSMIVTQKKLDTQVVKLTSTAEKQKVVLDNSKALYQQQLRLQKQVSQAEADVNKAKRTAKEFKQPCDEFKSGTSWNWVSQADCDKYEDKLKAVDESEAQLAALQEELEALNQKIDIEIPRPQ</sequence>
<reference evidence="3 5" key="2">
    <citation type="submission" date="2015-05" db="EMBL/GenBank/DDBJ databases">
        <title>Photobacterium galathea sp. nov.</title>
        <authorList>
            <person name="Machado H."/>
            <person name="Gram L."/>
        </authorList>
    </citation>
    <scope>NUCLEOTIDE SEQUENCE [LARGE SCALE GENOMIC DNA]</scope>
    <source>
        <strain evidence="3 5">DSM 25995</strain>
    </source>
</reference>
<keyword evidence="1" id="KW-0175">Coiled coil</keyword>
<dbReference type="OrthoDB" id="5829924at2"/>
<dbReference type="EMBL" id="LDOV01000010">
    <property type="protein sequence ID" value="KLV01852.1"/>
    <property type="molecule type" value="Genomic_DNA"/>
</dbReference>
<dbReference type="Proteomes" id="UP000029227">
    <property type="component" value="Unassembled WGS sequence"/>
</dbReference>
<evidence type="ECO:0000313" key="3">
    <source>
        <dbReference type="EMBL" id="KLV01852.1"/>
    </source>
</evidence>
<evidence type="ECO:0000256" key="1">
    <source>
        <dbReference type="SAM" id="Coils"/>
    </source>
</evidence>
<evidence type="ECO:0000313" key="4">
    <source>
        <dbReference type="Proteomes" id="UP000029227"/>
    </source>
</evidence>
<dbReference type="eggNOG" id="ENOG5030B5Q">
    <property type="taxonomic scope" value="Bacteria"/>
</dbReference>
<name>A0A090QHT0_9GAMM</name>
<feature type="coiled-coil region" evidence="1">
    <location>
        <begin position="75"/>
        <end position="106"/>
    </location>
</feature>
<accession>A0A090QHT0</accession>
<dbReference type="PATRIC" id="fig|754436.4.peg.1146"/>
<dbReference type="EMBL" id="BBMN01000001">
    <property type="protein sequence ID" value="GAL02705.1"/>
    <property type="molecule type" value="Genomic_DNA"/>
</dbReference>
<feature type="coiled-coil region" evidence="1">
    <location>
        <begin position="193"/>
        <end position="220"/>
    </location>
</feature>